<gene>
    <name evidence="9" type="ORF">PKOR_18215</name>
</gene>
<evidence type="ECO:0000259" key="8">
    <source>
        <dbReference type="Pfam" id="PF01757"/>
    </source>
</evidence>
<keyword evidence="3" id="KW-1003">Cell membrane</keyword>
<feature type="transmembrane region" description="Helical" evidence="7">
    <location>
        <begin position="210"/>
        <end position="228"/>
    </location>
</feature>
<dbReference type="GO" id="GO:0005886">
    <property type="term" value="C:plasma membrane"/>
    <property type="evidence" value="ECO:0007669"/>
    <property type="project" value="UniProtKB-SubCell"/>
</dbReference>
<evidence type="ECO:0000256" key="7">
    <source>
        <dbReference type="SAM" id="Phobius"/>
    </source>
</evidence>
<feature type="transmembrane region" description="Helical" evidence="7">
    <location>
        <begin position="277"/>
        <end position="296"/>
    </location>
</feature>
<comment type="subcellular location">
    <subcellularLocation>
        <location evidence="1">Cell membrane</location>
        <topology evidence="1">Multi-pass membrane protein</topology>
    </subcellularLocation>
</comment>
<dbReference type="STRING" id="400092.PKOR_18215"/>
<feature type="transmembrane region" description="Helical" evidence="7">
    <location>
        <begin position="248"/>
        <end position="265"/>
    </location>
</feature>
<name>A0A0E3UXZ2_9BACT</name>
<comment type="similarity">
    <text evidence="2">Belongs to the acyltransferase 3 family.</text>
</comment>
<evidence type="ECO:0000256" key="2">
    <source>
        <dbReference type="ARBA" id="ARBA00007400"/>
    </source>
</evidence>
<dbReference type="EMBL" id="CP009621">
    <property type="protein sequence ID" value="AKD04677.1"/>
    <property type="molecule type" value="Genomic_DNA"/>
</dbReference>
<feature type="domain" description="Acyltransferase 3" evidence="8">
    <location>
        <begin position="7"/>
        <end position="315"/>
    </location>
</feature>
<feature type="transmembrane region" description="Helical" evidence="7">
    <location>
        <begin position="185"/>
        <end position="203"/>
    </location>
</feature>
<evidence type="ECO:0000256" key="1">
    <source>
        <dbReference type="ARBA" id="ARBA00004651"/>
    </source>
</evidence>
<protein>
    <recommendedName>
        <fullName evidence="8">Acyltransferase 3 domain-containing protein</fullName>
    </recommendedName>
</protein>
<evidence type="ECO:0000256" key="3">
    <source>
        <dbReference type="ARBA" id="ARBA00022475"/>
    </source>
</evidence>
<organism evidence="9 10">
    <name type="scientific">Pontibacter korlensis</name>
    <dbReference type="NCBI Taxonomy" id="400092"/>
    <lineage>
        <taxon>Bacteria</taxon>
        <taxon>Pseudomonadati</taxon>
        <taxon>Bacteroidota</taxon>
        <taxon>Cytophagia</taxon>
        <taxon>Cytophagales</taxon>
        <taxon>Hymenobacteraceae</taxon>
        <taxon>Pontibacter</taxon>
    </lineage>
</organism>
<sequence>MKQHLQQIDVIKGVAIVAVLLLHSLSRKELEQSYAIYHIWQAVPLFMVVMGLNLGLSLRGKTQRLQQLYTRKYFTKKAARIFVPFVMVFLLSIVAGLIWEWLQEESVLEFNFYTWVGVFPVTGRGNYFITLLLQSILLLPVIGYTFSRWPGLTTVGLVVLEVLFQLWAAQFSYFEENNYLYDAAFPRYFTAVAFGLWLSTLVWAPFRWRYFAVLATLAVVAAFCMYFLVYQGLELKSLLRPEWQSQQLLTFGYAAFIVWLTIKLLPSFSNFIPLRLLAELGKASYHIFLIQVVYFGLADQDLPLLLNLSVPIVLGYLFFKYEPTLLFGS</sequence>
<evidence type="ECO:0000256" key="4">
    <source>
        <dbReference type="ARBA" id="ARBA00022692"/>
    </source>
</evidence>
<dbReference type="Pfam" id="PF01757">
    <property type="entry name" value="Acyl_transf_3"/>
    <property type="match status" value="1"/>
</dbReference>
<keyword evidence="10" id="KW-1185">Reference proteome</keyword>
<dbReference type="AlphaFoldDB" id="A0A0E3UXZ2"/>
<dbReference type="InterPro" id="IPR002656">
    <property type="entry name" value="Acyl_transf_3_dom"/>
</dbReference>
<reference evidence="9 10" key="1">
    <citation type="journal article" date="2015" name="Sci. Rep.">
        <title>Unraveling adaptation of Pontibacter korlensis to radiation and infertility in desert through complete genome and comparative transcriptomic analysis.</title>
        <authorList>
            <person name="Dai J."/>
            <person name="Dai W."/>
            <person name="Qiu C."/>
            <person name="Yang Z."/>
            <person name="Zhang Y."/>
            <person name="Zhou M."/>
            <person name="Zhang L."/>
            <person name="Fang C."/>
            <person name="Gao Q."/>
            <person name="Yang Q."/>
            <person name="Li X."/>
            <person name="Wang Z."/>
            <person name="Wang Z."/>
            <person name="Jia Z."/>
            <person name="Chen X."/>
        </authorList>
    </citation>
    <scope>NUCLEOTIDE SEQUENCE [LARGE SCALE GENOMIC DNA]</scope>
    <source>
        <strain evidence="9 10">X14-1T</strain>
    </source>
</reference>
<feature type="transmembrane region" description="Helical" evidence="7">
    <location>
        <begin position="37"/>
        <end position="58"/>
    </location>
</feature>
<accession>A0A0E3UXZ2</accession>
<feature type="transmembrane region" description="Helical" evidence="7">
    <location>
        <begin position="154"/>
        <end position="173"/>
    </location>
</feature>
<feature type="transmembrane region" description="Helical" evidence="7">
    <location>
        <begin position="127"/>
        <end position="147"/>
    </location>
</feature>
<keyword evidence="6 7" id="KW-0472">Membrane</keyword>
<dbReference type="Proteomes" id="UP000033109">
    <property type="component" value="Chromosome"/>
</dbReference>
<keyword evidence="4 7" id="KW-0812">Transmembrane</keyword>
<feature type="transmembrane region" description="Helical" evidence="7">
    <location>
        <begin position="302"/>
        <end position="319"/>
    </location>
</feature>
<dbReference type="GO" id="GO:0016413">
    <property type="term" value="F:O-acetyltransferase activity"/>
    <property type="evidence" value="ECO:0007669"/>
    <property type="project" value="TreeGrafter"/>
</dbReference>
<keyword evidence="5 7" id="KW-1133">Transmembrane helix</keyword>
<dbReference type="RefSeq" id="WP_046312546.1">
    <property type="nucleotide sequence ID" value="NZ_CBCSCY010000008.1"/>
</dbReference>
<dbReference type="GO" id="GO:0009246">
    <property type="term" value="P:enterobacterial common antigen biosynthetic process"/>
    <property type="evidence" value="ECO:0007669"/>
    <property type="project" value="TreeGrafter"/>
</dbReference>
<evidence type="ECO:0000313" key="9">
    <source>
        <dbReference type="EMBL" id="AKD04677.1"/>
    </source>
</evidence>
<evidence type="ECO:0000313" key="10">
    <source>
        <dbReference type="Proteomes" id="UP000033109"/>
    </source>
</evidence>
<dbReference type="PATRIC" id="fig|400092.3.peg.3990"/>
<feature type="transmembrane region" description="Helical" evidence="7">
    <location>
        <begin position="79"/>
        <end position="99"/>
    </location>
</feature>
<dbReference type="HOGENOM" id="CLU_071238_1_0_10"/>
<dbReference type="PANTHER" id="PTHR40074">
    <property type="entry name" value="O-ACETYLTRANSFERASE WECH"/>
    <property type="match status" value="1"/>
</dbReference>
<evidence type="ECO:0000256" key="6">
    <source>
        <dbReference type="ARBA" id="ARBA00023136"/>
    </source>
</evidence>
<dbReference type="PANTHER" id="PTHR40074:SF2">
    <property type="entry name" value="O-ACETYLTRANSFERASE WECH"/>
    <property type="match status" value="1"/>
</dbReference>
<evidence type="ECO:0000256" key="5">
    <source>
        <dbReference type="ARBA" id="ARBA00022989"/>
    </source>
</evidence>
<dbReference type="KEGG" id="pko:PKOR_18215"/>
<feature type="transmembrane region" description="Helical" evidence="7">
    <location>
        <begin position="7"/>
        <end position="25"/>
    </location>
</feature>
<dbReference type="OrthoDB" id="847983at2"/>
<proteinExistence type="inferred from homology"/>